<evidence type="ECO:0000256" key="2">
    <source>
        <dbReference type="ARBA" id="ARBA00022475"/>
    </source>
</evidence>
<dbReference type="PANTHER" id="PTHR33406">
    <property type="entry name" value="MEMBRANE PROTEIN MJ1562-RELATED"/>
    <property type="match status" value="1"/>
</dbReference>
<proteinExistence type="predicted"/>
<keyword evidence="4 6" id="KW-1133">Transmembrane helix</keyword>
<dbReference type="PROSITE" id="PS50156">
    <property type="entry name" value="SSD"/>
    <property type="match status" value="1"/>
</dbReference>
<keyword evidence="9" id="KW-1185">Reference proteome</keyword>
<gene>
    <name evidence="8" type="ORF">Ahu01nite_089100</name>
</gene>
<feature type="transmembrane region" description="Helical" evidence="6">
    <location>
        <begin position="641"/>
        <end position="662"/>
    </location>
</feature>
<comment type="caution">
    <text evidence="8">The sequence shown here is derived from an EMBL/GenBank/DDBJ whole genome shotgun (WGS) entry which is preliminary data.</text>
</comment>
<feature type="transmembrane region" description="Helical" evidence="6">
    <location>
        <begin position="217"/>
        <end position="236"/>
    </location>
</feature>
<evidence type="ECO:0000256" key="5">
    <source>
        <dbReference type="ARBA" id="ARBA00023136"/>
    </source>
</evidence>
<name>A0ABQ4A596_9ACTN</name>
<dbReference type="InterPro" id="IPR004869">
    <property type="entry name" value="MMPL_dom"/>
</dbReference>
<evidence type="ECO:0000313" key="9">
    <source>
        <dbReference type="Proteomes" id="UP000603200"/>
    </source>
</evidence>
<dbReference type="Pfam" id="PF03176">
    <property type="entry name" value="MMPL"/>
    <property type="match status" value="2"/>
</dbReference>
<evidence type="ECO:0000256" key="1">
    <source>
        <dbReference type="ARBA" id="ARBA00004651"/>
    </source>
</evidence>
<accession>A0ABQ4A596</accession>
<dbReference type="RefSeq" id="WP_203842740.1">
    <property type="nucleotide sequence ID" value="NZ_BAAATV010000024.1"/>
</dbReference>
<protein>
    <submittedName>
        <fullName evidence="8">Membrane protein</fullName>
    </submittedName>
</protein>
<feature type="domain" description="SSD" evidence="7">
    <location>
        <begin position="167"/>
        <end position="314"/>
    </location>
</feature>
<evidence type="ECO:0000259" key="7">
    <source>
        <dbReference type="PROSITE" id="PS50156"/>
    </source>
</evidence>
<keyword evidence="2" id="KW-1003">Cell membrane</keyword>
<evidence type="ECO:0000256" key="3">
    <source>
        <dbReference type="ARBA" id="ARBA00022692"/>
    </source>
</evidence>
<keyword evidence="5 6" id="KW-0472">Membrane</keyword>
<feature type="transmembrane region" description="Helical" evidence="6">
    <location>
        <begin position="257"/>
        <end position="281"/>
    </location>
</feature>
<keyword evidence="3 6" id="KW-0812">Transmembrane</keyword>
<comment type="subcellular location">
    <subcellularLocation>
        <location evidence="1">Cell membrane</location>
        <topology evidence="1">Multi-pass membrane protein</topology>
    </subcellularLocation>
</comment>
<reference evidence="8 9" key="1">
    <citation type="submission" date="2021-01" db="EMBL/GenBank/DDBJ databases">
        <title>Whole genome shotgun sequence of Actinoplanes humidus NBRC 14915.</title>
        <authorList>
            <person name="Komaki H."/>
            <person name="Tamura T."/>
        </authorList>
    </citation>
    <scope>NUCLEOTIDE SEQUENCE [LARGE SCALE GENOMIC DNA]</scope>
    <source>
        <strain evidence="8 9">NBRC 14915</strain>
    </source>
</reference>
<feature type="transmembrane region" description="Helical" evidence="6">
    <location>
        <begin position="512"/>
        <end position="534"/>
    </location>
</feature>
<dbReference type="PANTHER" id="PTHR33406:SF13">
    <property type="entry name" value="MEMBRANE PROTEIN YDFJ"/>
    <property type="match status" value="1"/>
</dbReference>
<evidence type="ECO:0000313" key="8">
    <source>
        <dbReference type="EMBL" id="GIE25808.1"/>
    </source>
</evidence>
<dbReference type="InterPro" id="IPR000731">
    <property type="entry name" value="SSD"/>
</dbReference>
<feature type="transmembrane region" description="Helical" evidence="6">
    <location>
        <begin position="546"/>
        <end position="565"/>
    </location>
</feature>
<dbReference type="Gene3D" id="1.20.1640.10">
    <property type="entry name" value="Multidrug efflux transporter AcrB transmembrane domain"/>
    <property type="match status" value="2"/>
</dbReference>
<dbReference type="Proteomes" id="UP000603200">
    <property type="component" value="Unassembled WGS sequence"/>
</dbReference>
<feature type="transmembrane region" description="Helical" evidence="6">
    <location>
        <begin position="346"/>
        <end position="370"/>
    </location>
</feature>
<organism evidence="8 9">
    <name type="scientific">Winogradskya humida</name>
    <dbReference type="NCBI Taxonomy" id="113566"/>
    <lineage>
        <taxon>Bacteria</taxon>
        <taxon>Bacillati</taxon>
        <taxon>Actinomycetota</taxon>
        <taxon>Actinomycetes</taxon>
        <taxon>Micromonosporales</taxon>
        <taxon>Micromonosporaceae</taxon>
        <taxon>Winogradskya</taxon>
    </lineage>
</organism>
<feature type="transmembrane region" description="Helical" evidence="6">
    <location>
        <begin position="293"/>
        <end position="316"/>
    </location>
</feature>
<feature type="transmembrane region" description="Helical" evidence="6">
    <location>
        <begin position="486"/>
        <end position="505"/>
    </location>
</feature>
<dbReference type="InterPro" id="IPR050545">
    <property type="entry name" value="Mycobact_MmpL"/>
</dbReference>
<sequence length="699" mass="71050">MARLLARIGGFSARRRWLIVVLWIALLAAAAGGAAAWSKPLDPDFTIDGLASVGTLQRIDAEFGIGDDPGGDIVFAAPAGQTLTAGDKATITRLSSDIAALPGVASAPATTLSPGGRVGLLSVTLTGDDVPAGLAGVVDAARGPGLRIELSAGLAPAAESSSSTDIGLLIALVVLVVTFGSLVAAGVPLVTALLGLGVSLAGIYAATRFIALSDVAPSLALLLGLAVGIDYALFVVNRHRRQLIDGIPVQQSIALAVGTAGTAVVFAALTVIIALAGLAVMRVGFLTQMGVSAAVAVAIAMLITVTLTPALLSIAGPRILGRRTRRRLATGTVPAGGKYALRWAGWIARFPVLGVLIPVVLLGALAVPVLHLRLGLPTDGSEPSTSTVRQAYDLKAAGFGAGVNAPILVVGTAAAEQGLDAAPGVARVVPSGEHSGQVLLTVYPTGGPDAESTTTLVHDLRERPGLEVTGSTAIAIDVSDLLAARLPGYLALIIGFAFLLLLVVFRSVLVALKAVISFLLSLGAALGCTVLVFQQGHLAGPVGVDPAGPLLSFLPVIVIGVLFGLSMDYEMFLLTGIHEEHAHGADPRTAVRTGFAHGAKVIAAAALIMIGVFGSGALGHGDNTIKPIAFSLAAGTLADAFLVRMMLVPAVMTLFGRAAWWLPRWLNRLLPHLDIEGSRLAPATPPGERSAPLYASAGK</sequence>
<evidence type="ECO:0000256" key="4">
    <source>
        <dbReference type="ARBA" id="ARBA00022989"/>
    </source>
</evidence>
<feature type="transmembrane region" description="Helical" evidence="6">
    <location>
        <begin position="192"/>
        <end position="211"/>
    </location>
</feature>
<dbReference type="SUPFAM" id="SSF82866">
    <property type="entry name" value="Multidrug efflux transporter AcrB transmembrane domain"/>
    <property type="match status" value="2"/>
</dbReference>
<feature type="transmembrane region" description="Helical" evidence="6">
    <location>
        <begin position="601"/>
        <end position="621"/>
    </location>
</feature>
<feature type="transmembrane region" description="Helical" evidence="6">
    <location>
        <begin position="166"/>
        <end position="185"/>
    </location>
</feature>
<evidence type="ECO:0000256" key="6">
    <source>
        <dbReference type="SAM" id="Phobius"/>
    </source>
</evidence>
<dbReference type="EMBL" id="BOMN01000129">
    <property type="protein sequence ID" value="GIE25808.1"/>
    <property type="molecule type" value="Genomic_DNA"/>
</dbReference>